<evidence type="ECO:0000313" key="9">
    <source>
        <dbReference type="EMBL" id="NKY24063.1"/>
    </source>
</evidence>
<dbReference type="InterPro" id="IPR000711">
    <property type="entry name" value="ATPase_OSCP/dsu"/>
</dbReference>
<keyword evidence="6 8" id="KW-0139">CF(1)</keyword>
<comment type="function">
    <text evidence="8">This protein is part of the stalk that links CF(0) to CF(1). It either transmits conformational changes from CF(0) to CF(1) or is implicated in proton conduction.</text>
</comment>
<evidence type="ECO:0000256" key="7">
    <source>
        <dbReference type="ARBA" id="ARBA00023310"/>
    </source>
</evidence>
<comment type="caution">
    <text evidence="9">The sequence shown here is derived from an EMBL/GenBank/DDBJ whole genome shotgun (WGS) entry which is preliminary data.</text>
</comment>
<dbReference type="PRINTS" id="PR00125">
    <property type="entry name" value="ATPASEDELTA"/>
</dbReference>
<dbReference type="GO" id="GO:0046933">
    <property type="term" value="F:proton-transporting ATP synthase activity, rotational mechanism"/>
    <property type="evidence" value="ECO:0007669"/>
    <property type="project" value="UniProtKB-UniRule"/>
</dbReference>
<evidence type="ECO:0000256" key="4">
    <source>
        <dbReference type="ARBA" id="ARBA00023065"/>
    </source>
</evidence>
<dbReference type="GO" id="GO:0045259">
    <property type="term" value="C:proton-transporting ATP synthase complex"/>
    <property type="evidence" value="ECO:0007669"/>
    <property type="project" value="UniProtKB-KW"/>
</dbReference>
<keyword evidence="4 8" id="KW-0406">Ion transport</keyword>
<dbReference type="Pfam" id="PF00213">
    <property type="entry name" value="OSCP"/>
    <property type="match status" value="1"/>
</dbReference>
<dbReference type="EMBL" id="JAAXOX010000011">
    <property type="protein sequence ID" value="NKY24063.1"/>
    <property type="molecule type" value="Genomic_DNA"/>
</dbReference>
<proteinExistence type="inferred from homology"/>
<comment type="similarity">
    <text evidence="8">Belongs to the ATPase delta chain family.</text>
</comment>
<dbReference type="GO" id="GO:0005886">
    <property type="term" value="C:plasma membrane"/>
    <property type="evidence" value="ECO:0007669"/>
    <property type="project" value="UniProtKB-SubCell"/>
</dbReference>
<dbReference type="InterPro" id="IPR020781">
    <property type="entry name" value="ATPase_OSCP/d_CS"/>
</dbReference>
<evidence type="ECO:0000313" key="10">
    <source>
        <dbReference type="Proteomes" id="UP000581206"/>
    </source>
</evidence>
<keyword evidence="8" id="KW-1003">Cell membrane</keyword>
<comment type="subcellular location">
    <subcellularLocation>
        <location evidence="8">Cell membrane</location>
        <topology evidence="8">Peripheral membrane protein</topology>
    </subcellularLocation>
    <subcellularLocation>
        <location evidence="1">Membrane</location>
    </subcellularLocation>
</comment>
<accession>A0A7X6KXL1</accession>
<dbReference type="PANTHER" id="PTHR11910">
    <property type="entry name" value="ATP SYNTHASE DELTA CHAIN"/>
    <property type="match status" value="1"/>
</dbReference>
<sequence>MRAASQASLTAAAERFETLWQQVGAEAAALGEQVLAFADVVRGSGQLRRALTDPAAPGEAKAALVAGVLGSSADERVVDLLGGVVRSRWSHESDLPAALERLGHQAVLAGAEAEGVLDTVEEDLFRTQRFLVAERDVREALATRNTSQQARQELIRQLFGPVVNPRTLTLLERIPYQSETVGSVSAVSALADAAAERRSRTVAVVTSATALTREQEDRLRSGLARAYGRQVQLNVTVDPAVLGGMRVQVGPDVIDGTVSARVADARRRLAG</sequence>
<dbReference type="PROSITE" id="PS00389">
    <property type="entry name" value="ATPASE_DELTA"/>
    <property type="match status" value="1"/>
</dbReference>
<dbReference type="Proteomes" id="UP000581206">
    <property type="component" value="Unassembled WGS sequence"/>
</dbReference>
<keyword evidence="2 8" id="KW-0813">Transport</keyword>
<dbReference type="HAMAP" id="MF_01416">
    <property type="entry name" value="ATP_synth_delta_bact"/>
    <property type="match status" value="1"/>
</dbReference>
<comment type="function">
    <text evidence="8">F(1)F(0) ATP synthase produces ATP from ADP in the presence of a proton or sodium gradient. F-type ATPases consist of two structural domains, F(1) containing the extramembraneous catalytic core and F(0) containing the membrane proton channel, linked together by a central stalk and a peripheral stalk. During catalysis, ATP synthesis in the catalytic domain of F(1) is coupled via a rotary mechanism of the central stalk subunits to proton translocation.</text>
</comment>
<organism evidence="9 10">
    <name type="scientific">Cellulomonas denverensis</name>
    <dbReference type="NCBI Taxonomy" id="264297"/>
    <lineage>
        <taxon>Bacteria</taxon>
        <taxon>Bacillati</taxon>
        <taxon>Actinomycetota</taxon>
        <taxon>Actinomycetes</taxon>
        <taxon>Micrococcales</taxon>
        <taxon>Cellulomonadaceae</taxon>
        <taxon>Cellulomonas</taxon>
    </lineage>
</organism>
<dbReference type="AlphaFoldDB" id="A0A7X6KXL1"/>
<name>A0A7X6KXL1_9CELL</name>
<evidence type="ECO:0000256" key="6">
    <source>
        <dbReference type="ARBA" id="ARBA00023196"/>
    </source>
</evidence>
<evidence type="ECO:0000256" key="1">
    <source>
        <dbReference type="ARBA" id="ARBA00004370"/>
    </source>
</evidence>
<protein>
    <recommendedName>
        <fullName evidence="8">ATP synthase subunit delta</fullName>
    </recommendedName>
    <alternativeName>
        <fullName evidence="8">ATP synthase F(1) sector subunit delta</fullName>
    </alternativeName>
    <alternativeName>
        <fullName evidence="8">F-type ATPase subunit delta</fullName>
        <shortName evidence="8">F-ATPase subunit delta</shortName>
    </alternativeName>
</protein>
<reference evidence="9 10" key="1">
    <citation type="submission" date="2020-04" db="EMBL/GenBank/DDBJ databases">
        <title>MicrobeNet Type strains.</title>
        <authorList>
            <person name="Nicholson A.C."/>
        </authorList>
    </citation>
    <scope>NUCLEOTIDE SEQUENCE [LARGE SCALE GENOMIC DNA]</scope>
    <source>
        <strain evidence="9 10">ATCC BAA-788</strain>
    </source>
</reference>
<dbReference type="RefSeq" id="WP_168631185.1">
    <property type="nucleotide sequence ID" value="NZ_BONL01000020.1"/>
</dbReference>
<keyword evidence="7 8" id="KW-0066">ATP synthesis</keyword>
<evidence type="ECO:0000256" key="2">
    <source>
        <dbReference type="ARBA" id="ARBA00022448"/>
    </source>
</evidence>
<evidence type="ECO:0000256" key="8">
    <source>
        <dbReference type="HAMAP-Rule" id="MF_01416"/>
    </source>
</evidence>
<keyword evidence="5 8" id="KW-0472">Membrane</keyword>
<gene>
    <name evidence="8" type="primary">atpH</name>
    <name evidence="9" type="ORF">HGA03_15445</name>
</gene>
<keyword evidence="10" id="KW-1185">Reference proteome</keyword>
<dbReference type="NCBIfam" id="NF009967">
    <property type="entry name" value="PRK13430.1"/>
    <property type="match status" value="1"/>
</dbReference>
<evidence type="ECO:0000256" key="5">
    <source>
        <dbReference type="ARBA" id="ARBA00023136"/>
    </source>
</evidence>
<evidence type="ECO:0000256" key="3">
    <source>
        <dbReference type="ARBA" id="ARBA00022781"/>
    </source>
</evidence>
<keyword evidence="3 8" id="KW-0375">Hydrogen ion transport</keyword>